<dbReference type="InterPro" id="IPR010131">
    <property type="entry name" value="MdtP/NodT-like"/>
</dbReference>
<dbReference type="GO" id="GO:0015562">
    <property type="term" value="F:efflux transmembrane transporter activity"/>
    <property type="evidence" value="ECO:0007669"/>
    <property type="project" value="InterPro"/>
</dbReference>
<evidence type="ECO:0000256" key="3">
    <source>
        <dbReference type="SAM" id="Coils"/>
    </source>
</evidence>
<organism evidence="4 5">
    <name type="scientific">Neopusillimonas maritima</name>
    <dbReference type="NCBI Taxonomy" id="2026239"/>
    <lineage>
        <taxon>Bacteria</taxon>
        <taxon>Pseudomonadati</taxon>
        <taxon>Pseudomonadota</taxon>
        <taxon>Betaproteobacteria</taxon>
        <taxon>Burkholderiales</taxon>
        <taxon>Alcaligenaceae</taxon>
        <taxon>Neopusillimonas</taxon>
    </lineage>
</organism>
<dbReference type="OrthoDB" id="9770517at2"/>
<dbReference type="PROSITE" id="PS51257">
    <property type="entry name" value="PROKAR_LIPOPROTEIN"/>
    <property type="match status" value="1"/>
</dbReference>
<keyword evidence="2" id="KW-0449">Lipoprotein</keyword>
<keyword evidence="2" id="KW-0472">Membrane</keyword>
<dbReference type="Gene3D" id="2.20.200.10">
    <property type="entry name" value="Outer membrane efflux proteins (OEP)"/>
    <property type="match status" value="1"/>
</dbReference>
<dbReference type="NCBIfam" id="TIGR01845">
    <property type="entry name" value="outer_NodT"/>
    <property type="match status" value="1"/>
</dbReference>
<dbReference type="RefSeq" id="WP_119515331.1">
    <property type="nucleotide sequence ID" value="NZ_NQYH01000001.1"/>
</dbReference>
<dbReference type="Pfam" id="PF02321">
    <property type="entry name" value="OEP"/>
    <property type="match status" value="2"/>
</dbReference>
<evidence type="ECO:0000313" key="4">
    <source>
        <dbReference type="EMBL" id="RIY42212.1"/>
    </source>
</evidence>
<protein>
    <submittedName>
        <fullName evidence="4">RND transporter</fullName>
    </submittedName>
</protein>
<dbReference type="AlphaFoldDB" id="A0A3A1YVH9"/>
<comment type="caution">
    <text evidence="4">The sequence shown here is derived from an EMBL/GenBank/DDBJ whole genome shotgun (WGS) entry which is preliminary data.</text>
</comment>
<evidence type="ECO:0000313" key="5">
    <source>
        <dbReference type="Proteomes" id="UP000266206"/>
    </source>
</evidence>
<reference evidence="4 5" key="1">
    <citation type="submission" date="2017-08" db="EMBL/GenBank/DDBJ databases">
        <title>Pusillimonas indicus sp. nov., a member of the family Alcaligenaceae isolated from surface seawater.</title>
        <authorList>
            <person name="Li J."/>
        </authorList>
    </citation>
    <scope>NUCLEOTIDE SEQUENCE [LARGE SCALE GENOMIC DNA]</scope>
    <source>
        <strain evidence="4 5">L52-1-41</strain>
    </source>
</reference>
<evidence type="ECO:0000256" key="2">
    <source>
        <dbReference type="RuleBase" id="RU362097"/>
    </source>
</evidence>
<accession>A0A3A1YVH9</accession>
<keyword evidence="2" id="KW-0564">Palmitate</keyword>
<dbReference type="GO" id="GO:0005886">
    <property type="term" value="C:plasma membrane"/>
    <property type="evidence" value="ECO:0007669"/>
    <property type="project" value="UniProtKB-SubCell"/>
</dbReference>
<dbReference type="PANTHER" id="PTHR30203:SF33">
    <property type="entry name" value="BLR4455 PROTEIN"/>
    <property type="match status" value="1"/>
</dbReference>
<name>A0A3A1YVH9_9BURK</name>
<dbReference type="EMBL" id="NQYH01000001">
    <property type="protein sequence ID" value="RIY42212.1"/>
    <property type="molecule type" value="Genomic_DNA"/>
</dbReference>
<proteinExistence type="inferred from homology"/>
<evidence type="ECO:0000256" key="1">
    <source>
        <dbReference type="ARBA" id="ARBA00007613"/>
    </source>
</evidence>
<dbReference type="Gene3D" id="1.20.1600.10">
    <property type="entry name" value="Outer membrane efflux proteins (OEP)"/>
    <property type="match status" value="1"/>
</dbReference>
<dbReference type="SUPFAM" id="SSF56954">
    <property type="entry name" value="Outer membrane efflux proteins (OEP)"/>
    <property type="match status" value="1"/>
</dbReference>
<keyword evidence="2" id="KW-0812">Transmembrane</keyword>
<feature type="coiled-coil region" evidence="3">
    <location>
        <begin position="183"/>
        <end position="248"/>
    </location>
</feature>
<sequence length="467" mass="51190">MERAKWFLATLLSMTMAGCAVGPDYTEPGIELGQQYENQQGWVRAQPNAAALRADWWTLFDDPVLNGLMDEVLVNNQTIAQFEAQYRQAQALLRESEAQFFPSVNANAGFTRSGSGAEGVSQQYRLAGTVSWEPDLWGRIRRTVEAESAQLQASEAELAGTRLSVQSTLAQTYFRLRSFDAELRLYEQTVEAYRRSLQTTENRLNAGVAAQLDVESARVQLNNALTQQQALRRQRAQLENAMAVLLGKPPSQFSLPSEPVSVAVPSIPAGLPSELLQRRPDVASAERQVAAANAQIGVAQSAWFPNLTLTAEGGYRAGQWAQWLSAPFSFWSLGPALAMTIFDGGAREARIEQARAGYEAQVAVYRQTVLTALREVEDYLVDLNSLAREQQSQQRALDAARASLRLTLNQYNAGLIDYLSVVQVETTALAAERASLSLSADRLVAAVQLIAALGGGWQQPIPAEVRE</sequence>
<keyword evidence="2" id="KW-1134">Transmembrane beta strand</keyword>
<dbReference type="InterPro" id="IPR003423">
    <property type="entry name" value="OMP_efflux"/>
</dbReference>
<gene>
    <name evidence="4" type="ORF">CJP73_01870</name>
</gene>
<dbReference type="PANTHER" id="PTHR30203">
    <property type="entry name" value="OUTER MEMBRANE CATION EFFLUX PROTEIN"/>
    <property type="match status" value="1"/>
</dbReference>
<keyword evidence="3" id="KW-0175">Coiled coil</keyword>
<dbReference type="Proteomes" id="UP000266206">
    <property type="component" value="Unassembled WGS sequence"/>
</dbReference>
<comment type="similarity">
    <text evidence="1 2">Belongs to the outer membrane factor (OMF) (TC 1.B.17) family.</text>
</comment>
<comment type="subcellular location">
    <subcellularLocation>
        <location evidence="2">Cell membrane</location>
        <topology evidence="2">Lipid-anchor</topology>
    </subcellularLocation>
</comment>